<evidence type="ECO:0000313" key="8">
    <source>
        <dbReference type="Proteomes" id="UP000653076"/>
    </source>
</evidence>
<feature type="domain" description="Malonyl-CoA:ACP transacylase (MAT)" evidence="6">
    <location>
        <begin position="12"/>
        <end position="374"/>
    </location>
</feature>
<proteinExistence type="predicted"/>
<dbReference type="PANTHER" id="PTHR42681">
    <property type="entry name" value="MALONYL-COA-ACYL CARRIER PROTEIN TRANSACYLASE, MITOCHONDRIAL"/>
    <property type="match status" value="1"/>
</dbReference>
<dbReference type="EC" id="2.3.1.39" evidence="1"/>
<dbReference type="RefSeq" id="WP_204036979.1">
    <property type="nucleotide sequence ID" value="NZ_BOPC01000074.1"/>
</dbReference>
<dbReference type="SUPFAM" id="SSF52151">
    <property type="entry name" value="FabD/lysophospholipase-like"/>
    <property type="match status" value="1"/>
</dbReference>
<evidence type="ECO:0000256" key="5">
    <source>
        <dbReference type="SAM" id="MobiDB-lite"/>
    </source>
</evidence>
<dbReference type="InterPro" id="IPR014043">
    <property type="entry name" value="Acyl_transferase_dom"/>
</dbReference>
<sequence>MTDPRPPGDVVVFPGQGSQRTGMAADYHREFETVRRTFAEASDVVGEDLRRICFEPDPRLHLTEFTQPCVLTAEVAAYRVAVAEFGLRARYFGGHSLGEYTALVAAGALPFAEAVSLVRARGALMQQAVPAGQGSMAALLLDDVADSGAVDVALATGLEVANVNSPVQIVVSGAVENLERAREALARSHPSLTFVRLKVSAPFHSSAMRPAEDEFAAELARHASRLRPDRAAAVTSNYTGDFHEPAALMSNLVRQITGPVRWLENMRTLAGTGEGQVFEIGPRAALAKFFRAYGRTAIPVTNLAEAATLLSPGRVGRAPELSTATGGGQPVAAGGSLPDLTPAELTPGRLGDPGFRADHGVRWAYVVGGLAPGVTSPRLVIRLAGAGLLGYLGVDGLDPAQIKAAVGEVRAGVPAGAPWGVSVAHDPHHPALAARTIDLLRRLDVNRLEAIGFTDDITELVGYRLAGLRLVDGRPRPARRLLARVSRPEVARLFLGPPPTAVVDLLRERGVLTTDEARLAAYLPVADDVCVDASATGQPNETSLLPGIRRLRDRIAADHGWPAGSRVGVAGELGTPEVVAAAFVLGADFVLTGALNMCTPEAGASALAKDMLADAGVGDFATAPAYHTFEAGGRVAVLRRGLFFPSRADKLHQLYQSHTGGDMDPAERERIEKQFFGRGFDEVWAEIAADHAGWDQEEIRRAERDGRLRFALLCRWYLREAARRAMVGDIGDRLNFLIPGGPAVGAFNDAVRGTVLEKWADRHVDRVAEFLMLGAAAVVAGHWQSVQPAG</sequence>
<dbReference type="InterPro" id="IPR050858">
    <property type="entry name" value="Mal-CoA-ACP_Trans/PKS_FabD"/>
</dbReference>
<comment type="caution">
    <text evidence="7">The sequence shown here is derived from an EMBL/GenBank/DDBJ whole genome shotgun (WGS) entry which is preliminary data.</text>
</comment>
<dbReference type="Gene3D" id="3.30.70.250">
    <property type="entry name" value="Malonyl-CoA ACP transacylase, ACP-binding"/>
    <property type="match status" value="1"/>
</dbReference>
<name>A0ABQ4JJ37_9ACTN</name>
<reference evidence="7 8" key="1">
    <citation type="submission" date="2021-01" db="EMBL/GenBank/DDBJ databases">
        <title>Whole genome shotgun sequence of Verrucosispora qiuiae NBRC 106684.</title>
        <authorList>
            <person name="Komaki H."/>
            <person name="Tamura T."/>
        </authorList>
    </citation>
    <scope>NUCLEOTIDE SEQUENCE [LARGE SCALE GENOMIC DNA]</scope>
    <source>
        <strain evidence="7 8">NBRC 106684</strain>
    </source>
</reference>
<gene>
    <name evidence="7" type="primary">pksE</name>
    <name evidence="7" type="ORF">Vqi01_46740</name>
</gene>
<dbReference type="PANTHER" id="PTHR42681:SF1">
    <property type="entry name" value="MALONYL-COA-ACYL CARRIER PROTEIN TRANSACYLASE, MITOCHONDRIAL"/>
    <property type="match status" value="1"/>
</dbReference>
<dbReference type="EMBL" id="BOPC01000074">
    <property type="protein sequence ID" value="GIJ29512.1"/>
    <property type="molecule type" value="Genomic_DNA"/>
</dbReference>
<evidence type="ECO:0000256" key="1">
    <source>
        <dbReference type="ARBA" id="ARBA00013258"/>
    </source>
</evidence>
<evidence type="ECO:0000259" key="6">
    <source>
        <dbReference type="SMART" id="SM00827"/>
    </source>
</evidence>
<organism evidence="7 8">
    <name type="scientific">Micromonospora qiuiae</name>
    <dbReference type="NCBI Taxonomy" id="502268"/>
    <lineage>
        <taxon>Bacteria</taxon>
        <taxon>Bacillati</taxon>
        <taxon>Actinomycetota</taxon>
        <taxon>Actinomycetes</taxon>
        <taxon>Micromonosporales</taxon>
        <taxon>Micromonosporaceae</taxon>
        <taxon>Micromonospora</taxon>
    </lineage>
</organism>
<keyword evidence="3" id="KW-0012">Acyltransferase</keyword>
<dbReference type="Pfam" id="PF00698">
    <property type="entry name" value="Acyl_transf_1"/>
    <property type="match status" value="1"/>
</dbReference>
<dbReference type="Gene3D" id="3.20.20.70">
    <property type="entry name" value="Aldolase class I"/>
    <property type="match status" value="1"/>
</dbReference>
<dbReference type="Gene3D" id="3.40.366.10">
    <property type="entry name" value="Malonyl-Coenzyme A Acyl Carrier Protein, domain 2"/>
    <property type="match status" value="1"/>
</dbReference>
<keyword evidence="2" id="KW-0808">Transferase</keyword>
<dbReference type="Proteomes" id="UP000653076">
    <property type="component" value="Unassembled WGS sequence"/>
</dbReference>
<keyword evidence="8" id="KW-1185">Reference proteome</keyword>
<dbReference type="InterPro" id="IPR049489">
    <property type="entry name" value="FabD-like_helical_ins"/>
</dbReference>
<evidence type="ECO:0000256" key="3">
    <source>
        <dbReference type="ARBA" id="ARBA00023315"/>
    </source>
</evidence>
<dbReference type="SUPFAM" id="SSF55048">
    <property type="entry name" value="Probable ACP-binding domain of malonyl-CoA ACP transacylase"/>
    <property type="match status" value="1"/>
</dbReference>
<protein>
    <recommendedName>
        <fullName evidence="1">[acyl-carrier-protein] S-malonyltransferase</fullName>
        <ecNumber evidence="1">2.3.1.39</ecNumber>
    </recommendedName>
</protein>
<evidence type="ECO:0000256" key="2">
    <source>
        <dbReference type="ARBA" id="ARBA00022679"/>
    </source>
</evidence>
<evidence type="ECO:0000256" key="4">
    <source>
        <dbReference type="ARBA" id="ARBA00048462"/>
    </source>
</evidence>
<dbReference type="InterPro" id="IPR016035">
    <property type="entry name" value="Acyl_Trfase/lysoPLipase"/>
</dbReference>
<dbReference type="SMART" id="SM00827">
    <property type="entry name" value="PKS_AT"/>
    <property type="match status" value="1"/>
</dbReference>
<feature type="region of interest" description="Disordered" evidence="5">
    <location>
        <begin position="318"/>
        <end position="351"/>
    </location>
</feature>
<accession>A0ABQ4JJ37</accession>
<dbReference type="InterPro" id="IPR016036">
    <property type="entry name" value="Malonyl_transacylase_ACP-bd"/>
</dbReference>
<comment type="catalytic activity">
    <reaction evidence="4">
        <text>holo-[ACP] + malonyl-CoA = malonyl-[ACP] + CoA</text>
        <dbReference type="Rhea" id="RHEA:41792"/>
        <dbReference type="Rhea" id="RHEA-COMP:9623"/>
        <dbReference type="Rhea" id="RHEA-COMP:9685"/>
        <dbReference type="ChEBI" id="CHEBI:57287"/>
        <dbReference type="ChEBI" id="CHEBI:57384"/>
        <dbReference type="ChEBI" id="CHEBI:64479"/>
        <dbReference type="ChEBI" id="CHEBI:78449"/>
        <dbReference type="EC" id="2.3.1.39"/>
    </reaction>
</comment>
<dbReference type="SUPFAM" id="SSF51395">
    <property type="entry name" value="FMN-linked oxidoreductases"/>
    <property type="match status" value="1"/>
</dbReference>
<dbReference type="InterPro" id="IPR013785">
    <property type="entry name" value="Aldolase_TIM"/>
</dbReference>
<dbReference type="InterPro" id="IPR001227">
    <property type="entry name" value="Ac_transferase_dom_sf"/>
</dbReference>
<evidence type="ECO:0000313" key="7">
    <source>
        <dbReference type="EMBL" id="GIJ29512.1"/>
    </source>
</evidence>
<dbReference type="Pfam" id="PF21607">
    <property type="entry name" value="FabD_helical_ins"/>
    <property type="match status" value="1"/>
</dbReference>